<organism evidence="2 3">
    <name type="scientific">Karstenula rhodostoma CBS 690.94</name>
    <dbReference type="NCBI Taxonomy" id="1392251"/>
    <lineage>
        <taxon>Eukaryota</taxon>
        <taxon>Fungi</taxon>
        <taxon>Dikarya</taxon>
        <taxon>Ascomycota</taxon>
        <taxon>Pezizomycotina</taxon>
        <taxon>Dothideomycetes</taxon>
        <taxon>Pleosporomycetidae</taxon>
        <taxon>Pleosporales</taxon>
        <taxon>Massarineae</taxon>
        <taxon>Didymosphaeriaceae</taxon>
        <taxon>Karstenula</taxon>
    </lineage>
</organism>
<dbReference type="AlphaFoldDB" id="A0A9P4UE34"/>
<proteinExistence type="predicted"/>
<dbReference type="Proteomes" id="UP000799764">
    <property type="component" value="Unassembled WGS sequence"/>
</dbReference>
<evidence type="ECO:0000313" key="2">
    <source>
        <dbReference type="EMBL" id="KAF2446991.1"/>
    </source>
</evidence>
<protein>
    <submittedName>
        <fullName evidence="2">Uncharacterized protein</fullName>
    </submittedName>
</protein>
<keyword evidence="3" id="KW-1185">Reference proteome</keyword>
<reference evidence="2" key="1">
    <citation type="journal article" date="2020" name="Stud. Mycol.">
        <title>101 Dothideomycetes genomes: a test case for predicting lifestyles and emergence of pathogens.</title>
        <authorList>
            <person name="Haridas S."/>
            <person name="Albert R."/>
            <person name="Binder M."/>
            <person name="Bloem J."/>
            <person name="Labutti K."/>
            <person name="Salamov A."/>
            <person name="Andreopoulos B."/>
            <person name="Baker S."/>
            <person name="Barry K."/>
            <person name="Bills G."/>
            <person name="Bluhm B."/>
            <person name="Cannon C."/>
            <person name="Castanera R."/>
            <person name="Culley D."/>
            <person name="Daum C."/>
            <person name="Ezra D."/>
            <person name="Gonzalez J."/>
            <person name="Henrissat B."/>
            <person name="Kuo A."/>
            <person name="Liang C."/>
            <person name="Lipzen A."/>
            <person name="Lutzoni F."/>
            <person name="Magnuson J."/>
            <person name="Mondo S."/>
            <person name="Nolan M."/>
            <person name="Ohm R."/>
            <person name="Pangilinan J."/>
            <person name="Park H.-J."/>
            <person name="Ramirez L."/>
            <person name="Alfaro M."/>
            <person name="Sun H."/>
            <person name="Tritt A."/>
            <person name="Yoshinaga Y."/>
            <person name="Zwiers L.-H."/>
            <person name="Turgeon B."/>
            <person name="Goodwin S."/>
            <person name="Spatafora J."/>
            <person name="Crous P."/>
            <person name="Grigoriev I."/>
        </authorList>
    </citation>
    <scope>NUCLEOTIDE SEQUENCE</scope>
    <source>
        <strain evidence="2">CBS 690.94</strain>
    </source>
</reference>
<feature type="region of interest" description="Disordered" evidence="1">
    <location>
        <begin position="89"/>
        <end position="135"/>
    </location>
</feature>
<evidence type="ECO:0000313" key="3">
    <source>
        <dbReference type="Proteomes" id="UP000799764"/>
    </source>
</evidence>
<evidence type="ECO:0000256" key="1">
    <source>
        <dbReference type="SAM" id="MobiDB-lite"/>
    </source>
</evidence>
<name>A0A9P4UE34_9PLEO</name>
<dbReference type="OrthoDB" id="10667187at2759"/>
<accession>A0A9P4UE34</accession>
<dbReference type="EMBL" id="MU001497">
    <property type="protein sequence ID" value="KAF2446991.1"/>
    <property type="molecule type" value="Genomic_DNA"/>
</dbReference>
<feature type="compositionally biased region" description="Polar residues" evidence="1">
    <location>
        <begin position="89"/>
        <end position="102"/>
    </location>
</feature>
<comment type="caution">
    <text evidence="2">The sequence shown here is derived from an EMBL/GenBank/DDBJ whole genome shotgun (WGS) entry which is preliminary data.</text>
</comment>
<gene>
    <name evidence="2" type="ORF">P171DRAFT_429940</name>
</gene>
<sequence length="234" mass="25542">MVTTSTTDTIALMAPGIAPISTIQPLLTLRARKAARSRSKSRQIHPTINVTVANELVETTPSVFTAPPQGSHLSPTGMHDYRFPIASSSTLTSRQPKQSITPPSIPVLRVNGPRPASSGRISRTPAAPHRSHRRVVSVPVGRLRPLSDGPLGYTYTPVASRPSESLEFFLPPEHFVRHNTSNISLVVSICGPAEEQVIVCTPGTAHAMGVEKKKGRIMKGAGKMWRFFRRRVYR</sequence>